<dbReference type="InterPro" id="IPR035896">
    <property type="entry name" value="AN1-like_Znf"/>
</dbReference>
<evidence type="ECO:0000256" key="5">
    <source>
        <dbReference type="PROSITE-ProRule" id="PRU00449"/>
    </source>
</evidence>
<feature type="transmembrane region" description="Helical" evidence="7">
    <location>
        <begin position="198"/>
        <end position="219"/>
    </location>
</feature>
<dbReference type="PANTHER" id="PTHR14677">
    <property type="entry name" value="ARSENITE INDUCUBLE RNA ASSOCIATED PROTEIN AIP-1-RELATED"/>
    <property type="match status" value="1"/>
</dbReference>
<evidence type="ECO:0000313" key="10">
    <source>
        <dbReference type="EMBL" id="KAJ4491429.1"/>
    </source>
</evidence>
<dbReference type="InterPro" id="IPR057357">
    <property type="entry name" value="Znf-C2H2_ZFAND2A/B"/>
</dbReference>
<evidence type="ECO:0000256" key="3">
    <source>
        <dbReference type="ARBA" id="ARBA00022771"/>
    </source>
</evidence>
<accession>A0A9W9DZA6</accession>
<keyword evidence="3 5" id="KW-0863">Zinc-finger</keyword>
<evidence type="ECO:0000256" key="7">
    <source>
        <dbReference type="SAM" id="Phobius"/>
    </source>
</evidence>
<keyword evidence="7" id="KW-0472">Membrane</keyword>
<gene>
    <name evidence="10" type="ORF">C8J55DRAFT_557014</name>
</gene>
<feature type="chain" id="PRO_5040751579" description="AN1-type domain-containing protein" evidence="8">
    <location>
        <begin position="22"/>
        <end position="687"/>
    </location>
</feature>
<evidence type="ECO:0000256" key="8">
    <source>
        <dbReference type="SAM" id="SignalP"/>
    </source>
</evidence>
<dbReference type="SMART" id="SM00154">
    <property type="entry name" value="ZnF_AN1"/>
    <property type="match status" value="1"/>
</dbReference>
<keyword evidence="7" id="KW-1133">Transmembrane helix</keyword>
<keyword evidence="8" id="KW-0732">Signal</keyword>
<proteinExistence type="predicted"/>
<dbReference type="PANTHER" id="PTHR14677:SF40">
    <property type="entry name" value="CDC48-ASSOCIATED UBIQUITIN-LIKE_ZINC FINGER PROTEIN 1"/>
    <property type="match status" value="1"/>
</dbReference>
<dbReference type="GO" id="GO:0005737">
    <property type="term" value="C:cytoplasm"/>
    <property type="evidence" value="ECO:0007669"/>
    <property type="project" value="TreeGrafter"/>
</dbReference>
<feature type="transmembrane region" description="Helical" evidence="7">
    <location>
        <begin position="231"/>
        <end position="249"/>
    </location>
</feature>
<comment type="caution">
    <text evidence="10">The sequence shown here is derived from an EMBL/GenBank/DDBJ whole genome shotgun (WGS) entry which is preliminary data.</text>
</comment>
<protein>
    <recommendedName>
        <fullName evidence="9">AN1-type domain-containing protein</fullName>
    </recommendedName>
</protein>
<dbReference type="PROSITE" id="PS51039">
    <property type="entry name" value="ZF_AN1"/>
    <property type="match status" value="1"/>
</dbReference>
<organism evidence="10 11">
    <name type="scientific">Lentinula lateritia</name>
    <dbReference type="NCBI Taxonomy" id="40482"/>
    <lineage>
        <taxon>Eukaryota</taxon>
        <taxon>Fungi</taxon>
        <taxon>Dikarya</taxon>
        <taxon>Basidiomycota</taxon>
        <taxon>Agaricomycotina</taxon>
        <taxon>Agaricomycetes</taxon>
        <taxon>Agaricomycetidae</taxon>
        <taxon>Agaricales</taxon>
        <taxon>Marasmiineae</taxon>
        <taxon>Omphalotaceae</taxon>
        <taxon>Lentinula</taxon>
    </lineage>
</organism>
<feature type="transmembrane region" description="Helical" evidence="7">
    <location>
        <begin position="109"/>
        <end position="131"/>
    </location>
</feature>
<keyword evidence="2" id="KW-0677">Repeat</keyword>
<dbReference type="GO" id="GO:0008270">
    <property type="term" value="F:zinc ion binding"/>
    <property type="evidence" value="ECO:0007669"/>
    <property type="project" value="UniProtKB-KW"/>
</dbReference>
<evidence type="ECO:0000256" key="4">
    <source>
        <dbReference type="ARBA" id="ARBA00022833"/>
    </source>
</evidence>
<dbReference type="AlphaFoldDB" id="A0A9W9DZA6"/>
<dbReference type="EMBL" id="JANVFS010000006">
    <property type="protein sequence ID" value="KAJ4491429.1"/>
    <property type="molecule type" value="Genomic_DNA"/>
</dbReference>
<sequence>MHLSTILSLVSIAYLWGVVSASTNLTQCFLDMQAGKFGPDAGLDSHGNPVQNLRDATAIPYDLCVVACGGGPEAFDWSNFSNQLNTWLLPWLALLSQLPFGANNHLQNLLAVVLTIGSPVLASYSVVLTVLNGRWIAQRFSGSTYPNTLAAVRALKDLQQAPITLNLDDKALLASLVVLPENDDWWKKLLQYIDCTHTWSISAGISLAWVFIAYAISVIDSLFDVLQGVEVDGLGSVWLWLLPVVISWLQISPKCDSGRITESLRHANEIAYVAVEGCNKSKRAGEISDHRAFFFKDGHNPLYSDERCTSPIYNYSRLFSWTAVAEEVCVCFEEATRRSRLYQPVASEKEWVLGEQSCSVELENRYGTSSEVVTYCSPLFRQTDRWGPGVCGRIVVSSIMALFLQWGTAGAAMIVAIKTPTRGLSCLSGSFLIYASVSTVVWFFLLIASILSHFSSFNKGYSGVTATLSIIIRRVGKFLAAANAVWILTACILHFSPLCNEPVAIRPGTDPNVRMEAHFATECSVMTGHVAKKSTPICAQRKCGKVLFAPIHCDKCRKSFCPSHRFPGDHACNATHPARSSAPANALPFTLNVKAASHAASSTVGAIKKTMSSNTNASVAAPSQGPVPNSKLAPPMPNPFSKVDSSPRSSNNESNAITSTTLYNATIKPKPTIRSNSYVPPPIFSLA</sequence>
<keyword evidence="7" id="KW-0812">Transmembrane</keyword>
<feature type="transmembrane region" description="Helical" evidence="7">
    <location>
        <begin position="475"/>
        <end position="495"/>
    </location>
</feature>
<dbReference type="Proteomes" id="UP001150238">
    <property type="component" value="Unassembled WGS sequence"/>
</dbReference>
<dbReference type="InterPro" id="IPR000058">
    <property type="entry name" value="Znf_AN1"/>
</dbReference>
<dbReference type="Pfam" id="PF01428">
    <property type="entry name" value="zf-AN1"/>
    <property type="match status" value="1"/>
</dbReference>
<feature type="signal peptide" evidence="8">
    <location>
        <begin position="1"/>
        <end position="21"/>
    </location>
</feature>
<feature type="transmembrane region" description="Helical" evidence="7">
    <location>
        <begin position="394"/>
        <end position="419"/>
    </location>
</feature>
<evidence type="ECO:0000256" key="6">
    <source>
        <dbReference type="SAM" id="MobiDB-lite"/>
    </source>
</evidence>
<feature type="compositionally biased region" description="Polar residues" evidence="6">
    <location>
        <begin position="643"/>
        <end position="657"/>
    </location>
</feature>
<dbReference type="SUPFAM" id="SSF118310">
    <property type="entry name" value="AN1-like Zinc finger"/>
    <property type="match status" value="1"/>
</dbReference>
<evidence type="ECO:0000256" key="2">
    <source>
        <dbReference type="ARBA" id="ARBA00022737"/>
    </source>
</evidence>
<keyword evidence="4" id="KW-0862">Zinc</keyword>
<feature type="region of interest" description="Disordered" evidence="6">
    <location>
        <begin position="615"/>
        <end position="657"/>
    </location>
</feature>
<name>A0A9W9DZA6_9AGAR</name>
<evidence type="ECO:0000259" key="9">
    <source>
        <dbReference type="PROSITE" id="PS51039"/>
    </source>
</evidence>
<evidence type="ECO:0000313" key="11">
    <source>
        <dbReference type="Proteomes" id="UP001150238"/>
    </source>
</evidence>
<evidence type="ECO:0000256" key="1">
    <source>
        <dbReference type="ARBA" id="ARBA00022723"/>
    </source>
</evidence>
<dbReference type="Gene3D" id="4.10.1110.10">
    <property type="entry name" value="AN1-like Zinc finger"/>
    <property type="match status" value="1"/>
</dbReference>
<dbReference type="Pfam" id="PF25403">
    <property type="entry name" value="zf-C2H2_ZFAND2"/>
    <property type="match status" value="1"/>
</dbReference>
<reference evidence="10" key="1">
    <citation type="submission" date="2022-08" db="EMBL/GenBank/DDBJ databases">
        <authorList>
            <consortium name="DOE Joint Genome Institute"/>
            <person name="Min B."/>
            <person name="Riley R."/>
            <person name="Sierra-Patev S."/>
            <person name="Naranjo-Ortiz M."/>
            <person name="Looney B."/>
            <person name="Konkel Z."/>
            <person name="Slot J.C."/>
            <person name="Sakamoto Y."/>
            <person name="Steenwyk J.L."/>
            <person name="Rokas A."/>
            <person name="Carro J."/>
            <person name="Camarero S."/>
            <person name="Ferreira P."/>
            <person name="Molpeceres G."/>
            <person name="Ruiz-Duenas F.J."/>
            <person name="Serrano A."/>
            <person name="Henrissat B."/>
            <person name="Drula E."/>
            <person name="Hughes K.W."/>
            <person name="Mata J.L."/>
            <person name="Ishikawa N.K."/>
            <person name="Vargas-Isla R."/>
            <person name="Ushijima S."/>
            <person name="Smith C.A."/>
            <person name="Ahrendt S."/>
            <person name="Andreopoulos W."/>
            <person name="He G."/>
            <person name="Labutti K."/>
            <person name="Lipzen A."/>
            <person name="Ng V."/>
            <person name="Sandor L."/>
            <person name="Barry K."/>
            <person name="Martinez A.T."/>
            <person name="Xiao Y."/>
            <person name="Gibbons J.G."/>
            <person name="Terashima K."/>
            <person name="Hibbett D.S."/>
            <person name="Grigoriev I.V."/>
        </authorList>
    </citation>
    <scope>NUCLEOTIDE SEQUENCE</scope>
    <source>
        <strain evidence="10">Sp2 HRB7682 ss15</strain>
    </source>
</reference>
<feature type="domain" description="AN1-type" evidence="9">
    <location>
        <begin position="532"/>
        <end position="580"/>
    </location>
</feature>
<keyword evidence="1" id="KW-0479">Metal-binding</keyword>
<reference evidence="10" key="2">
    <citation type="journal article" date="2023" name="Proc. Natl. Acad. Sci. U.S.A.">
        <title>A global phylogenomic analysis of the shiitake genus Lentinula.</title>
        <authorList>
            <person name="Sierra-Patev S."/>
            <person name="Min B."/>
            <person name="Naranjo-Ortiz M."/>
            <person name="Looney B."/>
            <person name="Konkel Z."/>
            <person name="Slot J.C."/>
            <person name="Sakamoto Y."/>
            <person name="Steenwyk J.L."/>
            <person name="Rokas A."/>
            <person name="Carro J."/>
            <person name="Camarero S."/>
            <person name="Ferreira P."/>
            <person name="Molpeceres G."/>
            <person name="Ruiz-Duenas F.J."/>
            <person name="Serrano A."/>
            <person name="Henrissat B."/>
            <person name="Drula E."/>
            <person name="Hughes K.W."/>
            <person name="Mata J.L."/>
            <person name="Ishikawa N.K."/>
            <person name="Vargas-Isla R."/>
            <person name="Ushijima S."/>
            <person name="Smith C.A."/>
            <person name="Donoghue J."/>
            <person name="Ahrendt S."/>
            <person name="Andreopoulos W."/>
            <person name="He G."/>
            <person name="LaButti K."/>
            <person name="Lipzen A."/>
            <person name="Ng V."/>
            <person name="Riley R."/>
            <person name="Sandor L."/>
            <person name="Barry K."/>
            <person name="Martinez A.T."/>
            <person name="Xiao Y."/>
            <person name="Gibbons J.G."/>
            <person name="Terashima K."/>
            <person name="Grigoriev I.V."/>
            <person name="Hibbett D."/>
        </authorList>
    </citation>
    <scope>NUCLEOTIDE SEQUENCE</scope>
    <source>
        <strain evidence="10">Sp2 HRB7682 ss15</strain>
    </source>
</reference>
<feature type="transmembrane region" description="Helical" evidence="7">
    <location>
        <begin position="431"/>
        <end position="454"/>
    </location>
</feature>